<dbReference type="GO" id="GO:0050909">
    <property type="term" value="P:sensory perception of taste"/>
    <property type="evidence" value="ECO:0007669"/>
    <property type="project" value="InterPro"/>
</dbReference>
<evidence type="ECO:0000256" key="2">
    <source>
        <dbReference type="ARBA" id="ARBA00022475"/>
    </source>
</evidence>
<comment type="subcellular location">
    <subcellularLocation>
        <location evidence="1">Cell membrane</location>
        <topology evidence="1">Multi-pass membrane protein</topology>
    </subcellularLocation>
</comment>
<keyword evidence="2" id="KW-1003">Cell membrane</keyword>
<dbReference type="GO" id="GO:0005886">
    <property type="term" value="C:plasma membrane"/>
    <property type="evidence" value="ECO:0007669"/>
    <property type="project" value="UniProtKB-SubCell"/>
</dbReference>
<evidence type="ECO:0000313" key="8">
    <source>
        <dbReference type="Proteomes" id="UP000594454"/>
    </source>
</evidence>
<organism evidence="7 8">
    <name type="scientific">Hermetia illucens</name>
    <name type="common">Black soldier fly</name>
    <dbReference type="NCBI Taxonomy" id="343691"/>
    <lineage>
        <taxon>Eukaryota</taxon>
        <taxon>Metazoa</taxon>
        <taxon>Ecdysozoa</taxon>
        <taxon>Arthropoda</taxon>
        <taxon>Hexapoda</taxon>
        <taxon>Insecta</taxon>
        <taxon>Pterygota</taxon>
        <taxon>Neoptera</taxon>
        <taxon>Endopterygota</taxon>
        <taxon>Diptera</taxon>
        <taxon>Brachycera</taxon>
        <taxon>Stratiomyomorpha</taxon>
        <taxon>Stratiomyidae</taxon>
        <taxon>Hermetiinae</taxon>
        <taxon>Hermetia</taxon>
    </lineage>
</organism>
<dbReference type="Pfam" id="PF08395">
    <property type="entry name" value="7tm_7"/>
    <property type="match status" value="1"/>
</dbReference>
<dbReference type="AlphaFoldDB" id="A0A7R8UXR3"/>
<feature type="transmembrane region" description="Helical" evidence="6">
    <location>
        <begin position="92"/>
        <end position="111"/>
    </location>
</feature>
<dbReference type="InParanoid" id="A0A7R8UXR3"/>
<gene>
    <name evidence="7" type="ORF">HERILL_LOCUS11128</name>
</gene>
<accession>A0A7R8UXR3</accession>
<evidence type="ECO:0000256" key="4">
    <source>
        <dbReference type="ARBA" id="ARBA00022989"/>
    </source>
</evidence>
<name>A0A7R8UXR3_HERIL</name>
<evidence type="ECO:0000313" key="7">
    <source>
        <dbReference type="EMBL" id="CAD7088514.1"/>
    </source>
</evidence>
<keyword evidence="3 6" id="KW-0812">Transmembrane</keyword>
<sequence>MLRCFERFIESTVLDVFPIGYIVGLLILRRIIQLGNEHLLSAIKEFQNVTLKSGMRRFSLIEIKLALVQSIKVQKDVFKVASRFHETLQVQVLLSTAFAFFNAFAFSYFFYYAMAAVNRSFYKQNWGASSKILMAISFQFVDLLILAKVAEDTMEEYERAKDVLFRIFPLIDDDGKLNKIVCLRRCNEIA</sequence>
<protein>
    <recommendedName>
        <fullName evidence="9">Gustatory receptor</fullName>
    </recommendedName>
</protein>
<dbReference type="EMBL" id="LR899012">
    <property type="protein sequence ID" value="CAD7088514.1"/>
    <property type="molecule type" value="Genomic_DNA"/>
</dbReference>
<feature type="transmembrane region" description="Helical" evidence="6">
    <location>
        <begin position="12"/>
        <end position="32"/>
    </location>
</feature>
<evidence type="ECO:0000256" key="1">
    <source>
        <dbReference type="ARBA" id="ARBA00004651"/>
    </source>
</evidence>
<reference evidence="7 8" key="1">
    <citation type="submission" date="2020-11" db="EMBL/GenBank/DDBJ databases">
        <authorList>
            <person name="Wallbank WR R."/>
            <person name="Pardo Diaz C."/>
            <person name="Kozak K."/>
            <person name="Martin S."/>
            <person name="Jiggins C."/>
            <person name="Moest M."/>
            <person name="Warren A I."/>
            <person name="Generalovic N T."/>
            <person name="Byers J.R.P. K."/>
            <person name="Montejo-Kovacevich G."/>
            <person name="Yen C E."/>
        </authorList>
    </citation>
    <scope>NUCLEOTIDE SEQUENCE [LARGE SCALE GENOMIC DNA]</scope>
</reference>
<keyword evidence="8" id="KW-1185">Reference proteome</keyword>
<dbReference type="Proteomes" id="UP000594454">
    <property type="component" value="Chromosome 4"/>
</dbReference>
<dbReference type="InterPro" id="IPR013604">
    <property type="entry name" value="7TM_chemorcpt"/>
</dbReference>
<evidence type="ECO:0000256" key="5">
    <source>
        <dbReference type="ARBA" id="ARBA00023136"/>
    </source>
</evidence>
<keyword evidence="5 6" id="KW-0472">Membrane</keyword>
<proteinExistence type="predicted"/>
<keyword evidence="4 6" id="KW-1133">Transmembrane helix</keyword>
<evidence type="ECO:0000256" key="3">
    <source>
        <dbReference type="ARBA" id="ARBA00022692"/>
    </source>
</evidence>
<evidence type="ECO:0008006" key="9">
    <source>
        <dbReference type="Google" id="ProtNLM"/>
    </source>
</evidence>
<evidence type="ECO:0000256" key="6">
    <source>
        <dbReference type="SAM" id="Phobius"/>
    </source>
</evidence>